<name>A0ABX0TW30_9SPHN</name>
<protein>
    <submittedName>
        <fullName evidence="3">Aminopeptidase N</fullName>
    </submittedName>
</protein>
<evidence type="ECO:0000313" key="4">
    <source>
        <dbReference type="Proteomes" id="UP000788153"/>
    </source>
</evidence>
<keyword evidence="3" id="KW-0378">Hydrolase</keyword>
<organism evidence="3 4">
    <name type="scientific">Sphingomonas japonica</name>
    <dbReference type="NCBI Taxonomy" id="511662"/>
    <lineage>
        <taxon>Bacteria</taxon>
        <taxon>Pseudomonadati</taxon>
        <taxon>Pseudomonadota</taxon>
        <taxon>Alphaproteobacteria</taxon>
        <taxon>Sphingomonadales</taxon>
        <taxon>Sphingomonadaceae</taxon>
        <taxon>Sphingomonas</taxon>
    </lineage>
</organism>
<feature type="chain" id="PRO_5045814133" evidence="1">
    <location>
        <begin position="21"/>
        <end position="440"/>
    </location>
</feature>
<keyword evidence="3" id="KW-0645">Protease</keyword>
<dbReference type="RefSeq" id="WP_218975205.1">
    <property type="nucleotide sequence ID" value="NZ_VDYR01000001.1"/>
</dbReference>
<comment type="caution">
    <text evidence="3">The sequence shown here is derived from an EMBL/GenBank/DDBJ whole genome shotgun (WGS) entry which is preliminary data.</text>
</comment>
<feature type="signal peptide" evidence="1">
    <location>
        <begin position="1"/>
        <end position="20"/>
    </location>
</feature>
<keyword evidence="1" id="KW-0732">Signal</keyword>
<dbReference type="InterPro" id="IPR050344">
    <property type="entry name" value="Peptidase_M1_aminopeptidases"/>
</dbReference>
<dbReference type="Proteomes" id="UP000788153">
    <property type="component" value="Unassembled WGS sequence"/>
</dbReference>
<gene>
    <name evidence="3" type="ORF">FHT01_000072</name>
</gene>
<keyword evidence="4" id="KW-1185">Reference proteome</keyword>
<evidence type="ECO:0000313" key="3">
    <source>
        <dbReference type="EMBL" id="NIJ22530.1"/>
    </source>
</evidence>
<dbReference type="Pfam" id="PF01433">
    <property type="entry name" value="Peptidase_M1"/>
    <property type="match status" value="1"/>
</dbReference>
<dbReference type="PANTHER" id="PTHR11533">
    <property type="entry name" value="PROTEASE M1 ZINC METALLOPROTEASE"/>
    <property type="match status" value="1"/>
</dbReference>
<sequence length="440" mass="47420">MASAYVLAAVMLAGTTGAHAQSVALTPGEGFEVERYSVALRPDLATTSVSGTETIVVRSTSDRTMQLAFTANALRISDITVDGAPAKHSTSATASVFALPRALKKGSRATLRFRIAGTPKRGLTSLPGGIYSSYFACDWMVCLQDAPGDKAHFALDLFLPAGLASIGAGKAEPVVASTDGLTLHRWRTTRLYPAYLYAFAAGPFVQRSVTTDQGDLAYLDATGTAAKLGKAFAESPAIVAFLADKAGLPLSDRRYVQLLVPGREAQETAGFSLIGSGELDRARDDPAGGWIIAHEMAHAWWGNLVTCASWQELWLNEGIATFMVAAWKEHRWGEPAYRRELAGARQRLERAREQGFDKPLAWGGTYPSLGVRRAIQYSKGALFLDHLRTSIGDAAFWRGLRRFTRDNVGQTVTSADFERAMEQASGRDLSATFAAWVYGG</sequence>
<dbReference type="InterPro" id="IPR014782">
    <property type="entry name" value="Peptidase_M1_dom"/>
</dbReference>
<proteinExistence type="predicted"/>
<feature type="domain" description="Peptidase M1 membrane alanine aminopeptidase" evidence="2">
    <location>
        <begin position="291"/>
        <end position="436"/>
    </location>
</feature>
<dbReference type="PANTHER" id="PTHR11533:SF174">
    <property type="entry name" value="PUROMYCIN-SENSITIVE AMINOPEPTIDASE-RELATED"/>
    <property type="match status" value="1"/>
</dbReference>
<accession>A0ABX0TW30</accession>
<dbReference type="EMBL" id="JAASQP010000001">
    <property type="protein sequence ID" value="NIJ22530.1"/>
    <property type="molecule type" value="Genomic_DNA"/>
</dbReference>
<keyword evidence="3" id="KW-0031">Aminopeptidase</keyword>
<dbReference type="GO" id="GO:0004177">
    <property type="term" value="F:aminopeptidase activity"/>
    <property type="evidence" value="ECO:0007669"/>
    <property type="project" value="UniProtKB-KW"/>
</dbReference>
<evidence type="ECO:0000256" key="1">
    <source>
        <dbReference type="SAM" id="SignalP"/>
    </source>
</evidence>
<reference evidence="3 4" key="1">
    <citation type="submission" date="2020-03" db="EMBL/GenBank/DDBJ databases">
        <title>Genomic Encyclopedia of Type Strains, Phase IV (KMG-IV): sequencing the most valuable type-strain genomes for metagenomic binning, comparative biology and taxonomic classification.</title>
        <authorList>
            <person name="Goeker M."/>
        </authorList>
    </citation>
    <scope>NUCLEOTIDE SEQUENCE [LARGE SCALE GENOMIC DNA]</scope>
    <source>
        <strain evidence="3 4">DSM 22753</strain>
    </source>
</reference>
<evidence type="ECO:0000259" key="2">
    <source>
        <dbReference type="Pfam" id="PF01433"/>
    </source>
</evidence>